<feature type="region of interest" description="Disordered" evidence="1">
    <location>
        <begin position="1"/>
        <end position="25"/>
    </location>
</feature>
<organism evidence="3 4">
    <name type="scientific">Schizopora paradoxa</name>
    <dbReference type="NCBI Taxonomy" id="27342"/>
    <lineage>
        <taxon>Eukaryota</taxon>
        <taxon>Fungi</taxon>
        <taxon>Dikarya</taxon>
        <taxon>Basidiomycota</taxon>
        <taxon>Agaricomycotina</taxon>
        <taxon>Agaricomycetes</taxon>
        <taxon>Hymenochaetales</taxon>
        <taxon>Schizoporaceae</taxon>
        <taxon>Schizopora</taxon>
    </lineage>
</organism>
<feature type="compositionally biased region" description="Polar residues" evidence="1">
    <location>
        <begin position="13"/>
        <end position="25"/>
    </location>
</feature>
<reference evidence="3 4" key="1">
    <citation type="submission" date="2015-04" db="EMBL/GenBank/DDBJ databases">
        <title>Complete genome sequence of Schizopora paradoxa KUC8140, a cosmopolitan wood degrader in East Asia.</title>
        <authorList>
            <consortium name="DOE Joint Genome Institute"/>
            <person name="Min B."/>
            <person name="Park H."/>
            <person name="Jang Y."/>
            <person name="Kim J.-J."/>
            <person name="Kim K.H."/>
            <person name="Pangilinan J."/>
            <person name="Lipzen A."/>
            <person name="Riley R."/>
            <person name="Grigoriev I.V."/>
            <person name="Spatafora J.W."/>
            <person name="Choi I.-G."/>
        </authorList>
    </citation>
    <scope>NUCLEOTIDE SEQUENCE [LARGE SCALE GENOMIC DNA]</scope>
    <source>
        <strain evidence="3 4">KUC8140</strain>
    </source>
</reference>
<keyword evidence="2" id="KW-0812">Transmembrane</keyword>
<keyword evidence="2" id="KW-0472">Membrane</keyword>
<protein>
    <recommendedName>
        <fullName evidence="5">Mid2 domain-containing protein</fullName>
    </recommendedName>
</protein>
<keyword evidence="2" id="KW-1133">Transmembrane helix</keyword>
<dbReference type="EMBL" id="KQ085885">
    <property type="protein sequence ID" value="KLO19699.1"/>
    <property type="molecule type" value="Genomic_DNA"/>
</dbReference>
<evidence type="ECO:0000313" key="4">
    <source>
        <dbReference type="Proteomes" id="UP000053477"/>
    </source>
</evidence>
<evidence type="ECO:0000313" key="3">
    <source>
        <dbReference type="EMBL" id="KLO19699.1"/>
    </source>
</evidence>
<dbReference type="AlphaFoldDB" id="A0A0H2S6V0"/>
<evidence type="ECO:0008006" key="5">
    <source>
        <dbReference type="Google" id="ProtNLM"/>
    </source>
</evidence>
<sequence length="178" mass="18711">MGSNSRIPDKSSSDSPTLTFPTSPSQGFAPLASGVMTVTVSESSSELFTLSDTSSIFTSHGSVTALPVTGGAHATAVTTATPNPLDASQSVASKRGSSFLANKAAVGCTIAFVTLFVLSAVVGLCMLLRRRQRQRRQAKGTSFVDFFMKGNRLSGTTMATSLEGVYARQGKEFDLYHE</sequence>
<evidence type="ECO:0000256" key="2">
    <source>
        <dbReference type="SAM" id="Phobius"/>
    </source>
</evidence>
<feature type="transmembrane region" description="Helical" evidence="2">
    <location>
        <begin position="104"/>
        <end position="128"/>
    </location>
</feature>
<name>A0A0H2S6V0_9AGAM</name>
<accession>A0A0H2S6V0</accession>
<proteinExistence type="predicted"/>
<evidence type="ECO:0000256" key="1">
    <source>
        <dbReference type="SAM" id="MobiDB-lite"/>
    </source>
</evidence>
<dbReference type="Proteomes" id="UP000053477">
    <property type="component" value="Unassembled WGS sequence"/>
</dbReference>
<dbReference type="InParanoid" id="A0A0H2S6V0"/>
<keyword evidence="4" id="KW-1185">Reference proteome</keyword>
<gene>
    <name evidence="3" type="ORF">SCHPADRAFT_898642</name>
</gene>